<dbReference type="EC" id="2.1.1.223" evidence="6"/>
<comment type="similarity">
    <text evidence="6">Belongs to the methyltransferase superfamily. tRNA (adenine-N(6)-)-methyltransferase family.</text>
</comment>
<gene>
    <name evidence="8" type="ORF">QUW02_10685</name>
</gene>
<dbReference type="PROSITE" id="PS00092">
    <property type="entry name" value="N6_MTASE"/>
    <property type="match status" value="1"/>
</dbReference>
<keyword evidence="9" id="KW-1185">Reference proteome</keyword>
<dbReference type="Gene3D" id="3.40.50.150">
    <property type="entry name" value="Vaccinia Virus protein VP39"/>
    <property type="match status" value="1"/>
</dbReference>
<comment type="function">
    <text evidence="6">Specifically methylates the adenine in position 37 of tRNA(1)(Val) (anticodon cmo5UAC).</text>
</comment>
<dbReference type="InterPro" id="IPR029063">
    <property type="entry name" value="SAM-dependent_MTases_sf"/>
</dbReference>
<protein>
    <recommendedName>
        <fullName evidence="6">tRNA1(Val) (adenine(37)-N6)-methyltransferase</fullName>
        <ecNumber evidence="6">2.1.1.223</ecNumber>
    </recommendedName>
    <alternativeName>
        <fullName evidence="6">tRNA m6A37 methyltransferase</fullName>
    </alternativeName>
</protein>
<keyword evidence="4 6" id="KW-0949">S-adenosyl-L-methionine</keyword>
<dbReference type="InterPro" id="IPR022882">
    <property type="entry name" value="tRNA_adenine-N6_MeTrfase"/>
</dbReference>
<name>A0ABT7U933_9BACE</name>
<dbReference type="Proteomes" id="UP001228403">
    <property type="component" value="Unassembled WGS sequence"/>
</dbReference>
<comment type="catalytic activity">
    <reaction evidence="6">
        <text>adenosine(37) in tRNA1(Val) + S-adenosyl-L-methionine = N(6)-methyladenosine(37) in tRNA1(Val) + S-adenosyl-L-homocysteine + H(+)</text>
        <dbReference type="Rhea" id="RHEA:43160"/>
        <dbReference type="Rhea" id="RHEA-COMP:10369"/>
        <dbReference type="Rhea" id="RHEA-COMP:10370"/>
        <dbReference type="ChEBI" id="CHEBI:15378"/>
        <dbReference type="ChEBI" id="CHEBI:57856"/>
        <dbReference type="ChEBI" id="CHEBI:59789"/>
        <dbReference type="ChEBI" id="CHEBI:74411"/>
        <dbReference type="ChEBI" id="CHEBI:74449"/>
        <dbReference type="EC" id="2.1.1.223"/>
    </reaction>
</comment>
<proteinExistence type="inferred from homology"/>
<evidence type="ECO:0000256" key="4">
    <source>
        <dbReference type="ARBA" id="ARBA00022691"/>
    </source>
</evidence>
<sequence length="234" mass="26415">MNAFHFKQFSVHHELCAMKVGTDSVLLGAWSDCCSAHTVLDVGTGSGILALMTAQRNPSAHITAVEIDPSAVQQAEFNVRQSPWAERITVILADIRCWNPRTKFDCILCNPPFYSNGLLSPTDLRNQARQTACLPFEDLIRACVSLLTEQGTFHVIIPAESCDLFSQLCWENNLYALRKVWVHTKENKPAKRVLLSFSRTQVPYPLSEQLVLKTQTNEPTEEYRLLTGDFYLKL</sequence>
<evidence type="ECO:0000256" key="5">
    <source>
        <dbReference type="ARBA" id="ARBA00022694"/>
    </source>
</evidence>
<evidence type="ECO:0000256" key="6">
    <source>
        <dbReference type="HAMAP-Rule" id="MF_01872"/>
    </source>
</evidence>
<evidence type="ECO:0000256" key="1">
    <source>
        <dbReference type="ARBA" id="ARBA00022490"/>
    </source>
</evidence>
<keyword evidence="3 6" id="KW-0808">Transferase</keyword>
<evidence type="ECO:0000313" key="9">
    <source>
        <dbReference type="Proteomes" id="UP001228403"/>
    </source>
</evidence>
<dbReference type="Pfam" id="PF05175">
    <property type="entry name" value="MTS"/>
    <property type="match status" value="1"/>
</dbReference>
<keyword evidence="5 6" id="KW-0819">tRNA processing</keyword>
<evidence type="ECO:0000256" key="3">
    <source>
        <dbReference type="ARBA" id="ARBA00022679"/>
    </source>
</evidence>
<evidence type="ECO:0000313" key="8">
    <source>
        <dbReference type="EMBL" id="MDM8146376.1"/>
    </source>
</evidence>
<accession>A0ABT7U933</accession>
<reference evidence="9" key="1">
    <citation type="submission" date="2023-07" db="EMBL/GenBank/DDBJ databases">
        <title>Identification and characterization of horizontal gene transfer across gut microbiota members of farm animals based on homology search.</title>
        <authorList>
            <person name="Schwarzerova J."/>
            <person name="Nykrynova M."/>
            <person name="Jureckova K."/>
            <person name="Cejkova D."/>
            <person name="Rychlik I."/>
        </authorList>
    </citation>
    <scope>NUCLEOTIDE SEQUENCE [LARGE SCALE GENOMIC DNA]</scope>
    <source>
        <strain evidence="9">ET4</strain>
    </source>
</reference>
<dbReference type="HAMAP" id="MF_01872">
    <property type="entry name" value="tRNA_methyltr_YfiC"/>
    <property type="match status" value="1"/>
</dbReference>
<dbReference type="EMBL" id="JAUDCF010000029">
    <property type="protein sequence ID" value="MDM8146376.1"/>
    <property type="molecule type" value="Genomic_DNA"/>
</dbReference>
<comment type="subcellular location">
    <subcellularLocation>
        <location evidence="6">Cytoplasm</location>
    </subcellularLocation>
</comment>
<organism evidence="8 9">
    <name type="scientific">Bacteroides eggerthii</name>
    <dbReference type="NCBI Taxonomy" id="28111"/>
    <lineage>
        <taxon>Bacteria</taxon>
        <taxon>Pseudomonadati</taxon>
        <taxon>Bacteroidota</taxon>
        <taxon>Bacteroidia</taxon>
        <taxon>Bacteroidales</taxon>
        <taxon>Bacteroidaceae</taxon>
        <taxon>Bacteroides</taxon>
    </lineage>
</organism>
<dbReference type="InterPro" id="IPR002052">
    <property type="entry name" value="DNA_methylase_N6_adenine_CS"/>
</dbReference>
<feature type="domain" description="Methyltransferase small" evidence="7">
    <location>
        <begin position="35"/>
        <end position="116"/>
    </location>
</feature>
<dbReference type="InterPro" id="IPR050210">
    <property type="entry name" value="tRNA_Adenine-N(6)_MTase"/>
</dbReference>
<evidence type="ECO:0000256" key="2">
    <source>
        <dbReference type="ARBA" id="ARBA00022603"/>
    </source>
</evidence>
<dbReference type="PANTHER" id="PTHR47739:SF1">
    <property type="entry name" value="TRNA1(VAL) (ADENINE(37)-N6)-METHYLTRANSFERASE"/>
    <property type="match status" value="1"/>
</dbReference>
<dbReference type="CDD" id="cd02440">
    <property type="entry name" value="AdoMet_MTases"/>
    <property type="match status" value="1"/>
</dbReference>
<comment type="caution">
    <text evidence="8">The sequence shown here is derived from an EMBL/GenBank/DDBJ whole genome shotgun (WGS) entry which is preliminary data.</text>
</comment>
<dbReference type="SUPFAM" id="SSF53335">
    <property type="entry name" value="S-adenosyl-L-methionine-dependent methyltransferases"/>
    <property type="match status" value="1"/>
</dbReference>
<dbReference type="InterPro" id="IPR007848">
    <property type="entry name" value="Small_mtfrase_dom"/>
</dbReference>
<dbReference type="PANTHER" id="PTHR47739">
    <property type="entry name" value="TRNA1(VAL) (ADENINE(37)-N6)-METHYLTRANSFERASE"/>
    <property type="match status" value="1"/>
</dbReference>
<evidence type="ECO:0000259" key="7">
    <source>
        <dbReference type="Pfam" id="PF05175"/>
    </source>
</evidence>
<keyword evidence="1 6" id="KW-0963">Cytoplasm</keyword>
<keyword evidence="2 6" id="KW-0489">Methyltransferase</keyword>